<reference evidence="1" key="1">
    <citation type="submission" date="2015-11" db="EMBL/GenBank/DDBJ databases">
        <title>De novo transcriptome assembly of four potential Pierce s Disease insect vectors from Arizona vineyards.</title>
        <authorList>
            <person name="Tassone E.E."/>
        </authorList>
    </citation>
    <scope>NUCLEOTIDE SEQUENCE</scope>
</reference>
<accession>A0A1B6IKD9</accession>
<name>A0A1B6IKD9_9HEMI</name>
<proteinExistence type="predicted"/>
<dbReference type="AlphaFoldDB" id="A0A1B6IKD9"/>
<evidence type="ECO:0000313" key="1">
    <source>
        <dbReference type="EMBL" id="JAS87378.1"/>
    </source>
</evidence>
<sequence length="119" mass="13542">MKLGNQPLYKLSCKITVRKIQVSEFLDSCEETHTVQIEGTVLGSKEMTFPLKLSDGQSLILENKSKYVFTLEFDSPHPVYRVISLDDDSDVTFVSEGHYEGIIITHNTPLHVKHISYKL</sequence>
<dbReference type="EMBL" id="GECU01020328">
    <property type="protein sequence ID" value="JAS87378.1"/>
    <property type="molecule type" value="Transcribed_RNA"/>
</dbReference>
<organism evidence="1">
    <name type="scientific">Homalodisca liturata</name>
    <dbReference type="NCBI Taxonomy" id="320908"/>
    <lineage>
        <taxon>Eukaryota</taxon>
        <taxon>Metazoa</taxon>
        <taxon>Ecdysozoa</taxon>
        <taxon>Arthropoda</taxon>
        <taxon>Hexapoda</taxon>
        <taxon>Insecta</taxon>
        <taxon>Pterygota</taxon>
        <taxon>Neoptera</taxon>
        <taxon>Paraneoptera</taxon>
        <taxon>Hemiptera</taxon>
        <taxon>Auchenorrhyncha</taxon>
        <taxon>Membracoidea</taxon>
        <taxon>Cicadellidae</taxon>
        <taxon>Cicadellinae</taxon>
        <taxon>Proconiini</taxon>
        <taxon>Homalodisca</taxon>
    </lineage>
</organism>
<gene>
    <name evidence="1" type="ORF">g.31354</name>
</gene>
<protein>
    <submittedName>
        <fullName evidence="1">Uncharacterized protein</fullName>
    </submittedName>
</protein>